<dbReference type="InterPro" id="IPR004815">
    <property type="entry name" value="Lon_bac/euk-typ"/>
</dbReference>
<dbReference type="InterPro" id="IPR015947">
    <property type="entry name" value="PUA-like_sf"/>
</dbReference>
<dbReference type="EMBL" id="CP007033">
    <property type="protein sequence ID" value="AHF10845.1"/>
    <property type="molecule type" value="Genomic_DNA"/>
</dbReference>
<dbReference type="InterPro" id="IPR054594">
    <property type="entry name" value="Lon_lid"/>
</dbReference>
<dbReference type="Gene3D" id="1.10.8.60">
    <property type="match status" value="1"/>
</dbReference>
<keyword evidence="4 9" id="KW-0547">Nucleotide-binding</keyword>
<gene>
    <name evidence="9" type="primary">lon</name>
    <name evidence="16" type="ORF">DEHRE_12820</name>
</gene>
<dbReference type="InterPro" id="IPR027417">
    <property type="entry name" value="P-loop_NTPase"/>
</dbReference>
<dbReference type="Pfam" id="PF05362">
    <property type="entry name" value="Lon_C"/>
    <property type="match status" value="1"/>
</dbReference>
<dbReference type="NCBIfam" id="TIGR00763">
    <property type="entry name" value="lon"/>
    <property type="match status" value="1"/>
</dbReference>
<dbReference type="Gene3D" id="1.20.58.1480">
    <property type="match status" value="1"/>
</dbReference>
<evidence type="ECO:0000256" key="9">
    <source>
        <dbReference type="HAMAP-Rule" id="MF_01973"/>
    </source>
</evidence>
<reference evidence="16 17" key="1">
    <citation type="journal article" date="2013" name="Stand. Genomic Sci.">
        <title>Complete genome sequence of Dehalobacter restrictus PER-K23(T.).</title>
        <authorList>
            <person name="Kruse T."/>
            <person name="Maillard J."/>
            <person name="Goodwin L."/>
            <person name="Woyke T."/>
            <person name="Teshima H."/>
            <person name="Bruce D."/>
            <person name="Detter C."/>
            <person name="Tapia R."/>
            <person name="Han C."/>
            <person name="Huntemann M."/>
            <person name="Wei C.L."/>
            <person name="Han J."/>
            <person name="Chen A."/>
            <person name="Kyrpides N."/>
            <person name="Szeto E."/>
            <person name="Markowitz V."/>
            <person name="Ivanova N."/>
            <person name="Pagani I."/>
            <person name="Pati A."/>
            <person name="Pitluck S."/>
            <person name="Nolan M."/>
            <person name="Holliger C."/>
            <person name="Smidt H."/>
        </authorList>
    </citation>
    <scope>NUCLEOTIDE SEQUENCE [LARGE SCALE GENOMIC DNA]</scope>
    <source>
        <strain evidence="17">DSM 9455</strain>
    </source>
</reference>
<dbReference type="NCBIfam" id="NF008053">
    <property type="entry name" value="PRK10787.1"/>
    <property type="match status" value="1"/>
</dbReference>
<dbReference type="Gene3D" id="2.30.130.40">
    <property type="entry name" value="LON domain-like"/>
    <property type="match status" value="1"/>
</dbReference>
<dbReference type="Gene3D" id="1.20.5.5270">
    <property type="match status" value="1"/>
</dbReference>
<feature type="active site" evidence="9 11">
    <location>
        <position position="718"/>
    </location>
</feature>
<dbReference type="Gene3D" id="3.30.230.10">
    <property type="match status" value="1"/>
</dbReference>
<comment type="induction">
    <text evidence="9">By heat shock.</text>
</comment>
<dbReference type="InterPro" id="IPR008269">
    <property type="entry name" value="Lon_proteolytic"/>
</dbReference>
<comment type="subcellular location">
    <subcellularLocation>
        <location evidence="1 9 10">Cytoplasm</location>
    </subcellularLocation>
</comment>
<keyword evidence="5 9" id="KW-0378">Hydrolase</keyword>
<dbReference type="SUPFAM" id="SSF52540">
    <property type="entry name" value="P-loop containing nucleoside triphosphate hydrolases"/>
    <property type="match status" value="1"/>
</dbReference>
<evidence type="ECO:0000256" key="6">
    <source>
        <dbReference type="ARBA" id="ARBA00022825"/>
    </source>
</evidence>
<evidence type="ECO:0000256" key="5">
    <source>
        <dbReference type="ARBA" id="ARBA00022801"/>
    </source>
</evidence>
<keyword evidence="17" id="KW-1185">Reference proteome</keyword>
<evidence type="ECO:0000256" key="13">
    <source>
        <dbReference type="SAM" id="Coils"/>
    </source>
</evidence>
<evidence type="ECO:0000256" key="10">
    <source>
        <dbReference type="PIRNR" id="PIRNR001174"/>
    </source>
</evidence>
<dbReference type="PIRSF" id="PIRSF001174">
    <property type="entry name" value="Lon_proteas"/>
    <property type="match status" value="1"/>
</dbReference>
<evidence type="ECO:0000313" key="16">
    <source>
        <dbReference type="EMBL" id="AHF10845.1"/>
    </source>
</evidence>
<comment type="function">
    <text evidence="9">ATP-dependent serine protease that mediates the selective degradation of mutant and abnormal proteins as well as certain short-lived regulatory proteins. Required for cellular homeostasis and for survival from DNA damage and developmental changes induced by stress. Degrades polypeptides processively to yield small peptide fragments that are 5 to 10 amino acids long. Binds to DNA in a double-stranded, site-specific manner.</text>
</comment>
<keyword evidence="6 9" id="KW-0720">Serine protease</keyword>
<evidence type="ECO:0000256" key="2">
    <source>
        <dbReference type="ARBA" id="ARBA00022490"/>
    </source>
</evidence>
<keyword evidence="3 9" id="KW-0645">Protease</keyword>
<comment type="similarity">
    <text evidence="9 10 11 12">Belongs to the peptidase S16 family.</text>
</comment>
<dbReference type="InterPro" id="IPR027065">
    <property type="entry name" value="Lon_Prtase"/>
</dbReference>
<feature type="domain" description="Lon proteolytic" evidence="14">
    <location>
        <begin position="588"/>
        <end position="769"/>
    </location>
</feature>
<dbReference type="InterPro" id="IPR014721">
    <property type="entry name" value="Ribsml_uS5_D2-typ_fold_subgr"/>
</dbReference>
<keyword evidence="7 9" id="KW-0067">ATP-binding</keyword>
<dbReference type="PRINTS" id="PR00830">
    <property type="entry name" value="ENDOLAPTASE"/>
</dbReference>
<name>A0ABM5P8N5_DEHRP</name>
<organism evidence="16 17">
    <name type="scientific">Dehalobacter restrictus (strain DSM 9455 / PER-K23)</name>
    <dbReference type="NCBI Taxonomy" id="871738"/>
    <lineage>
        <taxon>Bacteria</taxon>
        <taxon>Bacillati</taxon>
        <taxon>Bacillota</taxon>
        <taxon>Clostridia</taxon>
        <taxon>Eubacteriales</taxon>
        <taxon>Desulfitobacteriaceae</taxon>
        <taxon>Dehalobacter</taxon>
    </lineage>
</organism>
<dbReference type="Pfam" id="PF02190">
    <property type="entry name" value="LON_substr_bdg"/>
    <property type="match status" value="1"/>
</dbReference>
<sequence>MMQEREIPILPLRGILVFPYMVIHLDVGRERSMAAIEEAMLLDRQILLLSQKEMEIDSPTIDDLYTVGTIVDIKQLLRLPGGTMRVLVEGICRAEVKEFLAEDPFFKAQVERFPGNERMSPELENMTRSLTHQFEEYARLGKKVSPEAIGSVLAVKEPGRMADLVASHLNLKIEDKQAVLGAIDVSERLEKLTELIMREIEILELERRIGLRVRKQMEKAQKEYYLREQIKAIQKELGDKDEKQAEIEEYKEKIEKANLTDEAREKALKELDRLEKMAASSAEGTVVRTYIDWIIALPWNKASRDKGDMHKAEKILEEDHYGLEKVKERILEYLSIRKLTPNMRSPILCFIGPPGVGKTSLAKSIARSLDRKFVRMSLGGVRDEAEIRGHRRTYIGALPGRVIQGIRKAETKNPVFLFDEIDKMSSDFRGDPASAMLEVLDPEQNHSYADHYLEVPFDLSKVLFIMTANYIENIPRPLLDRMEVIHLSGYTEDEKVNIAVRHLIPKQMKVHGLKEIVVRLDSACVLKIVRGYTRESGVRNLEREIANVLRKVAVRVVKKEWKPRTLTPEDIETLLGAPRYFYRTVGFEPEIGAAVGLAYTEVGGDVLTIEATPLAGKGRLTLTGKLGDVMKESAQAGLTFVRSQAESLGISKDFYDQLDLHIHVPEGAVPKDGPSAGITMATAMASALSSRAVRQDVAMTGEITLRGNVLPIGGLKEKVLAAHRAGIKTIILPEKNLKDLEEIPEEIRKELEFRFVKRMEEVLDIALLPVSKSQEFLPQLPVYNTDFTQPESRPL</sequence>
<dbReference type="PROSITE" id="PS51787">
    <property type="entry name" value="LON_N"/>
    <property type="match status" value="1"/>
</dbReference>
<dbReference type="Pfam" id="PF22667">
    <property type="entry name" value="Lon_lid"/>
    <property type="match status" value="1"/>
</dbReference>
<dbReference type="InterPro" id="IPR027543">
    <property type="entry name" value="Lon_bac"/>
</dbReference>
<proteinExistence type="evidence at transcript level"/>
<feature type="binding site" evidence="9">
    <location>
        <begin position="352"/>
        <end position="359"/>
    </location>
    <ligand>
        <name>ATP</name>
        <dbReference type="ChEBI" id="CHEBI:30616"/>
    </ligand>
</feature>
<evidence type="ECO:0000259" key="15">
    <source>
        <dbReference type="PROSITE" id="PS51787"/>
    </source>
</evidence>
<evidence type="ECO:0000256" key="4">
    <source>
        <dbReference type="ARBA" id="ARBA00022741"/>
    </source>
</evidence>
<feature type="active site" evidence="9 11">
    <location>
        <position position="675"/>
    </location>
</feature>
<evidence type="ECO:0000256" key="11">
    <source>
        <dbReference type="PROSITE-ProRule" id="PRU01122"/>
    </source>
</evidence>
<evidence type="ECO:0000259" key="14">
    <source>
        <dbReference type="PROSITE" id="PS51786"/>
    </source>
</evidence>
<evidence type="ECO:0000256" key="1">
    <source>
        <dbReference type="ARBA" id="ARBA00004496"/>
    </source>
</evidence>
<dbReference type="Gene3D" id="3.40.50.300">
    <property type="entry name" value="P-loop containing nucleotide triphosphate hydrolases"/>
    <property type="match status" value="1"/>
</dbReference>
<dbReference type="PANTHER" id="PTHR10046">
    <property type="entry name" value="ATP DEPENDENT LON PROTEASE FAMILY MEMBER"/>
    <property type="match status" value="1"/>
</dbReference>
<dbReference type="SMART" id="SM00464">
    <property type="entry name" value="LON"/>
    <property type="match status" value="1"/>
</dbReference>
<accession>A0ABM5P8N5</accession>
<dbReference type="HAMAP" id="MF_01973">
    <property type="entry name" value="lon_bact"/>
    <property type="match status" value="1"/>
</dbReference>
<dbReference type="Proteomes" id="UP000018934">
    <property type="component" value="Chromosome"/>
</dbReference>
<dbReference type="InterPro" id="IPR003593">
    <property type="entry name" value="AAA+_ATPase"/>
</dbReference>
<dbReference type="CDD" id="cd19500">
    <property type="entry name" value="RecA-like_Lon"/>
    <property type="match status" value="1"/>
</dbReference>
<dbReference type="SMART" id="SM00382">
    <property type="entry name" value="AAA"/>
    <property type="match status" value="1"/>
</dbReference>
<dbReference type="InterPro" id="IPR020568">
    <property type="entry name" value="Ribosomal_Su5_D2-typ_SF"/>
</dbReference>
<feature type="coiled-coil region" evidence="13">
    <location>
        <begin position="233"/>
        <end position="277"/>
    </location>
</feature>
<keyword evidence="8 9" id="KW-0346">Stress response</keyword>
<comment type="catalytic activity">
    <reaction evidence="9 10 11">
        <text>Hydrolysis of proteins in presence of ATP.</text>
        <dbReference type="EC" id="3.4.21.53"/>
    </reaction>
</comment>
<dbReference type="InterPro" id="IPR003959">
    <property type="entry name" value="ATPase_AAA_core"/>
</dbReference>
<dbReference type="EC" id="3.4.21.53" evidence="9 10"/>
<keyword evidence="2 9" id="KW-0963">Cytoplasm</keyword>
<dbReference type="Pfam" id="PF00004">
    <property type="entry name" value="AAA"/>
    <property type="match status" value="1"/>
</dbReference>
<evidence type="ECO:0000256" key="12">
    <source>
        <dbReference type="RuleBase" id="RU000591"/>
    </source>
</evidence>
<feature type="domain" description="Lon N-terminal" evidence="15">
    <location>
        <begin position="7"/>
        <end position="200"/>
    </location>
</feature>
<evidence type="ECO:0000256" key="8">
    <source>
        <dbReference type="ARBA" id="ARBA00023016"/>
    </source>
</evidence>
<dbReference type="PROSITE" id="PS51786">
    <property type="entry name" value="LON_PROTEOLYTIC"/>
    <property type="match status" value="1"/>
</dbReference>
<evidence type="ECO:0000256" key="3">
    <source>
        <dbReference type="ARBA" id="ARBA00022670"/>
    </source>
</evidence>
<dbReference type="InterPro" id="IPR046336">
    <property type="entry name" value="Lon_prtase_N_sf"/>
</dbReference>
<evidence type="ECO:0000256" key="7">
    <source>
        <dbReference type="ARBA" id="ARBA00022840"/>
    </source>
</evidence>
<evidence type="ECO:0000313" key="17">
    <source>
        <dbReference type="Proteomes" id="UP000018934"/>
    </source>
</evidence>
<keyword evidence="13" id="KW-0175">Coiled coil</keyword>
<dbReference type="SUPFAM" id="SSF88697">
    <property type="entry name" value="PUA domain-like"/>
    <property type="match status" value="1"/>
</dbReference>
<dbReference type="InterPro" id="IPR003111">
    <property type="entry name" value="Lon_prtase_N"/>
</dbReference>
<dbReference type="SUPFAM" id="SSF54211">
    <property type="entry name" value="Ribosomal protein S5 domain 2-like"/>
    <property type="match status" value="1"/>
</dbReference>
<dbReference type="PROSITE" id="PS01046">
    <property type="entry name" value="LON_SER"/>
    <property type="match status" value="1"/>
</dbReference>
<comment type="subunit">
    <text evidence="9 10">Homohexamer. Organized in a ring with a central cavity.</text>
</comment>
<dbReference type="InterPro" id="IPR008268">
    <property type="entry name" value="Peptidase_S16_AS"/>
</dbReference>
<protein>
    <recommendedName>
        <fullName evidence="9 10">Lon protease</fullName>
        <ecNumber evidence="9 10">3.4.21.53</ecNumber>
    </recommendedName>
    <alternativeName>
        <fullName evidence="9">ATP-dependent protease La</fullName>
    </alternativeName>
</protein>